<accession>A0ABR7NHU6</accession>
<dbReference type="PANTHER" id="PTHR42760:SF133">
    <property type="entry name" value="3-OXOACYL-[ACYL-CARRIER-PROTEIN] REDUCTASE"/>
    <property type="match status" value="1"/>
</dbReference>
<gene>
    <name evidence="4" type="primary">fabG</name>
    <name evidence="4" type="ORF">H8717_06060</name>
</gene>
<dbReference type="PRINTS" id="PR00080">
    <property type="entry name" value="SDRFAMILY"/>
</dbReference>
<evidence type="ECO:0000313" key="4">
    <source>
        <dbReference type="EMBL" id="MBC8575978.1"/>
    </source>
</evidence>
<dbReference type="SUPFAM" id="SSF51735">
    <property type="entry name" value="NAD(P)-binding Rossmann-fold domains"/>
    <property type="match status" value="1"/>
</dbReference>
<keyword evidence="5" id="KW-1185">Reference proteome</keyword>
<sequence>MNAIKTVLITGGSRGIGRAAVERFFREGWAVAFGWLHAEEETRRLCVRLPGVTAIRADLADPAGCESLVRSAEQTLGHLDGLVLNAGIALPQGLLTDLSLEDWDRLFAVNVRSAFLCCRAALPGMIRRQQGSIVTLSSMWGQTGGSCEAAYSASKAAVIGLTRALAKEVGPSGVRVNCVAPGVISTDMNRSLSEADFSALREETPLGAIGSPEEAADAIWYFTARASFVTGQVLGVNGGMVI</sequence>
<dbReference type="Gene3D" id="3.40.50.720">
    <property type="entry name" value="NAD(P)-binding Rossmann-like Domain"/>
    <property type="match status" value="1"/>
</dbReference>
<dbReference type="SMART" id="SM00822">
    <property type="entry name" value="PKS_KR"/>
    <property type="match status" value="1"/>
</dbReference>
<dbReference type="NCBIfam" id="NF009466">
    <property type="entry name" value="PRK12826.1-2"/>
    <property type="match status" value="1"/>
</dbReference>
<dbReference type="InterPro" id="IPR057326">
    <property type="entry name" value="KR_dom"/>
</dbReference>
<keyword evidence="2" id="KW-0560">Oxidoreductase</keyword>
<dbReference type="InterPro" id="IPR036291">
    <property type="entry name" value="NAD(P)-bd_dom_sf"/>
</dbReference>
<dbReference type="InterPro" id="IPR020904">
    <property type="entry name" value="Sc_DH/Rdtase_CS"/>
</dbReference>
<dbReference type="EMBL" id="JACRTB010000007">
    <property type="protein sequence ID" value="MBC8575978.1"/>
    <property type="molecule type" value="Genomic_DNA"/>
</dbReference>
<dbReference type="Proteomes" id="UP000658131">
    <property type="component" value="Unassembled WGS sequence"/>
</dbReference>
<feature type="domain" description="Ketoreductase" evidence="3">
    <location>
        <begin position="5"/>
        <end position="208"/>
    </location>
</feature>
<organism evidence="4 5">
    <name type="scientific">Yanshouia hominis</name>
    <dbReference type="NCBI Taxonomy" id="2763673"/>
    <lineage>
        <taxon>Bacteria</taxon>
        <taxon>Bacillati</taxon>
        <taxon>Bacillota</taxon>
        <taxon>Clostridia</taxon>
        <taxon>Eubacteriales</taxon>
        <taxon>Oscillospiraceae</taxon>
        <taxon>Yanshouia</taxon>
    </lineage>
</organism>
<name>A0ABR7NHU6_9FIRM</name>
<evidence type="ECO:0000256" key="2">
    <source>
        <dbReference type="ARBA" id="ARBA00023002"/>
    </source>
</evidence>
<evidence type="ECO:0000256" key="1">
    <source>
        <dbReference type="ARBA" id="ARBA00006484"/>
    </source>
</evidence>
<evidence type="ECO:0000313" key="5">
    <source>
        <dbReference type="Proteomes" id="UP000658131"/>
    </source>
</evidence>
<protein>
    <submittedName>
        <fullName evidence="4">3-oxoacyl-ACP reductase FabG</fullName>
    </submittedName>
</protein>
<dbReference type="CDD" id="cd05233">
    <property type="entry name" value="SDR_c"/>
    <property type="match status" value="1"/>
</dbReference>
<reference evidence="4 5" key="1">
    <citation type="submission" date="2020-08" db="EMBL/GenBank/DDBJ databases">
        <title>Genome public.</title>
        <authorList>
            <person name="Liu C."/>
            <person name="Sun Q."/>
        </authorList>
    </citation>
    <scope>NUCLEOTIDE SEQUENCE [LARGE SCALE GENOMIC DNA]</scope>
    <source>
        <strain evidence="4 5">BX1</strain>
    </source>
</reference>
<evidence type="ECO:0000259" key="3">
    <source>
        <dbReference type="SMART" id="SM00822"/>
    </source>
</evidence>
<dbReference type="InterPro" id="IPR002347">
    <property type="entry name" value="SDR_fam"/>
</dbReference>
<dbReference type="PRINTS" id="PR00081">
    <property type="entry name" value="GDHRDH"/>
</dbReference>
<dbReference type="PROSITE" id="PS00061">
    <property type="entry name" value="ADH_SHORT"/>
    <property type="match status" value="1"/>
</dbReference>
<dbReference type="Pfam" id="PF13561">
    <property type="entry name" value="adh_short_C2"/>
    <property type="match status" value="1"/>
</dbReference>
<comment type="caution">
    <text evidence="4">The sequence shown here is derived from an EMBL/GenBank/DDBJ whole genome shotgun (WGS) entry which is preliminary data.</text>
</comment>
<dbReference type="PANTHER" id="PTHR42760">
    <property type="entry name" value="SHORT-CHAIN DEHYDROGENASES/REDUCTASES FAMILY MEMBER"/>
    <property type="match status" value="1"/>
</dbReference>
<comment type="similarity">
    <text evidence="1">Belongs to the short-chain dehydrogenases/reductases (SDR) family.</text>
</comment>
<proteinExistence type="inferred from homology"/>